<dbReference type="NCBIfam" id="NF040641">
    <property type="entry name" value="bifunc_ST_SDO"/>
    <property type="match status" value="1"/>
</dbReference>
<dbReference type="InterPro" id="IPR005939">
    <property type="entry name" value="BLH_phosphatase-like"/>
</dbReference>
<evidence type="ECO:0000256" key="1">
    <source>
        <dbReference type="ARBA" id="ARBA00022723"/>
    </source>
</evidence>
<evidence type="ECO:0000313" key="3">
    <source>
        <dbReference type="EMBL" id="PWJ73880.1"/>
    </source>
</evidence>
<evidence type="ECO:0000313" key="4">
    <source>
        <dbReference type="Proteomes" id="UP000245996"/>
    </source>
</evidence>
<proteinExistence type="predicted"/>
<keyword evidence="1" id="KW-0479">Metal-binding</keyword>
<comment type="caution">
    <text evidence="3">The sequence shown here is derived from an EMBL/GenBank/DDBJ whole genome shotgun (WGS) entry which is preliminary data.</text>
</comment>
<dbReference type="InterPro" id="IPR029021">
    <property type="entry name" value="Prot-tyrosine_phosphatase-like"/>
</dbReference>
<dbReference type="SMART" id="SM00849">
    <property type="entry name" value="Lactamase_B"/>
    <property type="match status" value="1"/>
</dbReference>
<dbReference type="RefSeq" id="WP_109654113.1">
    <property type="nucleotide sequence ID" value="NZ_CP059090.1"/>
</dbReference>
<dbReference type="Pfam" id="PF00753">
    <property type="entry name" value="Lactamase_B"/>
    <property type="match status" value="1"/>
</dbReference>
<organism evidence="3 4">
    <name type="scientific">Enterobacter agglomerans</name>
    <name type="common">Erwinia herbicola</name>
    <name type="synonym">Pantoea agglomerans</name>
    <dbReference type="NCBI Taxonomy" id="549"/>
    <lineage>
        <taxon>Bacteria</taxon>
        <taxon>Pseudomonadati</taxon>
        <taxon>Pseudomonadota</taxon>
        <taxon>Gammaproteobacteria</taxon>
        <taxon>Enterobacterales</taxon>
        <taxon>Erwiniaceae</taxon>
        <taxon>Pantoea</taxon>
        <taxon>Pantoea agglomerans group</taxon>
    </lineage>
</organism>
<sequence length="427" mass="48302">MNIRHLDGKISFSDAPSHQEFLALGEQGYDLVLNNRPDEEEGEFLLHAQEKALAEQQDITYVYLPFTFDSLTWETVYTFNKLIRRGKKTLAHCRSGSRSVALYLLYELNEGHIDEASFRQQCSTLGSDADKALAWYARRQQHTPEAEVYHFYESASGSMQYVIADTECGRCAIIDPVMDFDRKSAAISYQQANEILDFINKRKWKVAWILDTHPHADHFSAAAWLSEQTGAPTAIGEKVSGVQALWKTLYHLPSIRDPEAIWDALFKDGDIFYIGNLRGEVIFSPGHTLASVSYHIGNSAFIHDTLFMPDSGTARADFPGGSAEDLWNTIQRILALPSDTRLFTGHDYRHDGREAQCESTISEQKENNAYLVNTDRQAFINMRKERDATLPLPDLMLMALQININGGNLPEPEADGNVYLKIPLNRF</sequence>
<dbReference type="Proteomes" id="UP000245996">
    <property type="component" value="Unassembled WGS sequence"/>
</dbReference>
<dbReference type="EMBL" id="QGHE01000017">
    <property type="protein sequence ID" value="PWJ73880.1"/>
    <property type="molecule type" value="Genomic_DNA"/>
</dbReference>
<name>A0ABD6XNY5_ENTAG</name>
<dbReference type="Gene3D" id="3.60.15.10">
    <property type="entry name" value="Ribonuclease Z/Hydroxyacylglutathione hydrolase-like"/>
    <property type="match status" value="1"/>
</dbReference>
<protein>
    <submittedName>
        <fullName evidence="3">Uncharacterized protein (TIGR01244 family)</fullName>
    </submittedName>
</protein>
<dbReference type="InterPro" id="IPR001279">
    <property type="entry name" value="Metallo-B-lactamas"/>
</dbReference>
<dbReference type="CDD" id="cd07724">
    <property type="entry name" value="POD-like_MBL-fold"/>
    <property type="match status" value="1"/>
</dbReference>
<dbReference type="AlphaFoldDB" id="A0ABD6XNY5"/>
<gene>
    <name evidence="3" type="ORF">C7430_1177</name>
</gene>
<dbReference type="Pfam" id="PF04273">
    <property type="entry name" value="BLH_phosphatase"/>
    <property type="match status" value="1"/>
</dbReference>
<dbReference type="InterPro" id="IPR053449">
    <property type="entry name" value="MBL-like_hydrolase"/>
</dbReference>
<feature type="domain" description="Metallo-beta-lactamase" evidence="2">
    <location>
        <begin position="157"/>
        <end position="346"/>
    </location>
</feature>
<dbReference type="PANTHER" id="PTHR43084">
    <property type="entry name" value="PERSULFIDE DIOXYGENASE ETHE1"/>
    <property type="match status" value="1"/>
</dbReference>
<dbReference type="SUPFAM" id="SSF52799">
    <property type="entry name" value="(Phosphotyrosine protein) phosphatases II"/>
    <property type="match status" value="1"/>
</dbReference>
<evidence type="ECO:0000259" key="2">
    <source>
        <dbReference type="SMART" id="SM00849"/>
    </source>
</evidence>
<dbReference type="InterPro" id="IPR044528">
    <property type="entry name" value="POD-like_MBL-fold"/>
</dbReference>
<dbReference type="PANTHER" id="PTHR43084:SF1">
    <property type="entry name" value="PERSULFIDE DIOXYGENASE ETHE1, MITOCHONDRIAL"/>
    <property type="match status" value="1"/>
</dbReference>
<dbReference type="InterPro" id="IPR036866">
    <property type="entry name" value="RibonucZ/Hydroxyglut_hydro"/>
</dbReference>
<accession>A0ABD6XNY5</accession>
<dbReference type="SUPFAM" id="SSF56281">
    <property type="entry name" value="Metallo-hydrolase/oxidoreductase"/>
    <property type="match status" value="1"/>
</dbReference>
<dbReference type="Gene3D" id="3.90.190.10">
    <property type="entry name" value="Protein tyrosine phosphatase superfamily"/>
    <property type="match status" value="1"/>
</dbReference>
<dbReference type="GO" id="GO:0046872">
    <property type="term" value="F:metal ion binding"/>
    <property type="evidence" value="ECO:0007669"/>
    <property type="project" value="UniProtKB-KW"/>
</dbReference>
<reference evidence="3 4" key="1">
    <citation type="submission" date="2018-05" db="EMBL/GenBank/DDBJ databases">
        <title>Genomic Encyclopedia of Type Strains, Phase IV (KMG-V): Genome sequencing to study the core and pangenomes of soil and plant-associated prokaryotes.</title>
        <authorList>
            <person name="Whitman W."/>
        </authorList>
    </citation>
    <scope>NUCLEOTIDE SEQUENCE [LARGE SCALE GENOMIC DNA]</scope>
    <source>
        <strain evidence="3 4">PNG 92-11</strain>
    </source>
</reference>
<dbReference type="InterPro" id="IPR051682">
    <property type="entry name" value="Mito_Persulfide_Diox"/>
</dbReference>